<proteinExistence type="predicted"/>
<comment type="caution">
    <text evidence="1">The sequence shown here is derived from an EMBL/GenBank/DDBJ whole genome shotgun (WGS) entry which is preliminary data.</text>
</comment>
<dbReference type="EMBL" id="JARKIB010000053">
    <property type="protein sequence ID" value="KAJ7754003.1"/>
    <property type="molecule type" value="Genomic_DNA"/>
</dbReference>
<name>A0AAD7NC23_9AGAR</name>
<evidence type="ECO:0000313" key="1">
    <source>
        <dbReference type="EMBL" id="KAJ7754003.1"/>
    </source>
</evidence>
<evidence type="ECO:0000313" key="2">
    <source>
        <dbReference type="Proteomes" id="UP001215598"/>
    </source>
</evidence>
<gene>
    <name evidence="1" type="ORF">B0H16DRAFT_1459101</name>
</gene>
<reference evidence="1" key="1">
    <citation type="submission" date="2023-03" db="EMBL/GenBank/DDBJ databases">
        <title>Massive genome expansion in bonnet fungi (Mycena s.s.) driven by repeated elements and novel gene families across ecological guilds.</title>
        <authorList>
            <consortium name="Lawrence Berkeley National Laboratory"/>
            <person name="Harder C.B."/>
            <person name="Miyauchi S."/>
            <person name="Viragh M."/>
            <person name="Kuo A."/>
            <person name="Thoen E."/>
            <person name="Andreopoulos B."/>
            <person name="Lu D."/>
            <person name="Skrede I."/>
            <person name="Drula E."/>
            <person name="Henrissat B."/>
            <person name="Morin E."/>
            <person name="Kohler A."/>
            <person name="Barry K."/>
            <person name="LaButti K."/>
            <person name="Morin E."/>
            <person name="Salamov A."/>
            <person name="Lipzen A."/>
            <person name="Mereny Z."/>
            <person name="Hegedus B."/>
            <person name="Baldrian P."/>
            <person name="Stursova M."/>
            <person name="Weitz H."/>
            <person name="Taylor A."/>
            <person name="Grigoriev I.V."/>
            <person name="Nagy L.G."/>
            <person name="Martin F."/>
            <person name="Kauserud H."/>
        </authorList>
    </citation>
    <scope>NUCLEOTIDE SEQUENCE</scope>
    <source>
        <strain evidence="1">CBHHK182m</strain>
    </source>
</reference>
<protein>
    <submittedName>
        <fullName evidence="1">Uncharacterized protein</fullName>
    </submittedName>
</protein>
<dbReference type="AlphaFoldDB" id="A0AAD7NC23"/>
<organism evidence="1 2">
    <name type="scientific">Mycena metata</name>
    <dbReference type="NCBI Taxonomy" id="1033252"/>
    <lineage>
        <taxon>Eukaryota</taxon>
        <taxon>Fungi</taxon>
        <taxon>Dikarya</taxon>
        <taxon>Basidiomycota</taxon>
        <taxon>Agaricomycotina</taxon>
        <taxon>Agaricomycetes</taxon>
        <taxon>Agaricomycetidae</taxon>
        <taxon>Agaricales</taxon>
        <taxon>Marasmiineae</taxon>
        <taxon>Mycenaceae</taxon>
        <taxon>Mycena</taxon>
    </lineage>
</organism>
<sequence length="106" mass="11712">MNIFIHGCTRVNHDTAQSFSTTNNQCSALNRDIARHGEAIPRAGAAEYDPRIPKVKDGRKNMKVTVVPSPDAESNGRPAAHAAWELRFLGANVQLNTRLVFSDLER</sequence>
<keyword evidence="2" id="KW-1185">Reference proteome</keyword>
<dbReference type="Proteomes" id="UP001215598">
    <property type="component" value="Unassembled WGS sequence"/>
</dbReference>
<accession>A0AAD7NC23</accession>